<protein>
    <submittedName>
        <fullName evidence="2">Tail fiber assembly protein</fullName>
    </submittedName>
</protein>
<organism evidence="2 3">
    <name type="scientific">Bordetella ansorpii</name>
    <dbReference type="NCBI Taxonomy" id="288768"/>
    <lineage>
        <taxon>Bacteria</taxon>
        <taxon>Pseudomonadati</taxon>
        <taxon>Pseudomonadota</taxon>
        <taxon>Betaproteobacteria</taxon>
        <taxon>Burkholderiales</taxon>
        <taxon>Alcaligenaceae</taxon>
        <taxon>Bordetella</taxon>
    </lineage>
</organism>
<proteinExistence type="predicted"/>
<evidence type="ECO:0000313" key="3">
    <source>
        <dbReference type="Proteomes" id="UP000077037"/>
    </source>
</evidence>
<dbReference type="RefSeq" id="WP_066417161.1">
    <property type="nucleotide sequence ID" value="NZ_FKBS01000025.1"/>
</dbReference>
<reference evidence="2 3" key="1">
    <citation type="submission" date="2016-03" db="EMBL/GenBank/DDBJ databases">
        <authorList>
            <consortium name="Pathogen Informatics"/>
        </authorList>
    </citation>
    <scope>NUCLEOTIDE SEQUENCE [LARGE SCALE GENOMIC DNA]</scope>
    <source>
        <strain evidence="2 3">NCTC13364</strain>
    </source>
</reference>
<dbReference type="AlphaFoldDB" id="A0A157QPK3"/>
<sequence length="156" mass="16868">MQITVYQADAEGIYQYPTYANELSLDPGTFNVPYGAVLTPPPDAPAGQVARARGDAWELVEDHRTERLFRTDLATVDPYNFGQVLLIDGQAVRYPGWGPIPAWLTPIAPASAEQFWDGQAWRSPEPIAAPDDSPAPEIIDAGTEETPAGADTSPSE</sequence>
<evidence type="ECO:0000256" key="1">
    <source>
        <dbReference type="SAM" id="MobiDB-lite"/>
    </source>
</evidence>
<dbReference type="EMBL" id="FKBS01000025">
    <property type="protein sequence ID" value="SAI47496.1"/>
    <property type="molecule type" value="Genomic_DNA"/>
</dbReference>
<accession>A0A157QPK3</accession>
<name>A0A157QPK3_9BORD</name>
<evidence type="ECO:0000313" key="2">
    <source>
        <dbReference type="EMBL" id="SAI47496.1"/>
    </source>
</evidence>
<feature type="region of interest" description="Disordered" evidence="1">
    <location>
        <begin position="117"/>
        <end position="156"/>
    </location>
</feature>
<gene>
    <name evidence="2" type="ORF">SAMEA1982600_03817</name>
</gene>
<dbReference type="Proteomes" id="UP000077037">
    <property type="component" value="Unassembled WGS sequence"/>
</dbReference>